<name>A0A160NSX1_STRLU</name>
<gene>
    <name evidence="1" type="ORF">SLA_0535</name>
</gene>
<evidence type="ECO:0000313" key="2">
    <source>
        <dbReference type="Proteomes" id="UP000217676"/>
    </source>
</evidence>
<dbReference type="Proteomes" id="UP000217676">
    <property type="component" value="Chromosome"/>
</dbReference>
<accession>A0A160NSX1</accession>
<dbReference type="KEGG" id="slau:SLA_0535"/>
<organism evidence="1 2">
    <name type="scientific">Streptomyces laurentii</name>
    <dbReference type="NCBI Taxonomy" id="39478"/>
    <lineage>
        <taxon>Bacteria</taxon>
        <taxon>Bacillati</taxon>
        <taxon>Actinomycetota</taxon>
        <taxon>Actinomycetes</taxon>
        <taxon>Kitasatosporales</taxon>
        <taxon>Streptomycetaceae</taxon>
        <taxon>Streptomyces</taxon>
    </lineage>
</organism>
<sequence>MPAPAAMSRWSYACEAGAPLPAAYSSQAAGAAASFDPPSRTSVPYPRSRSTFTFGAVSGRKTVARTPCSRAAHAHASPALPPEAIVGGWDEVCGGEG</sequence>
<keyword evidence="2" id="KW-1185">Reference proteome</keyword>
<proteinExistence type="predicted"/>
<dbReference type="AlphaFoldDB" id="A0A160NSX1"/>
<dbReference type="EMBL" id="AP017424">
    <property type="protein sequence ID" value="BAU81489.1"/>
    <property type="molecule type" value="Genomic_DNA"/>
</dbReference>
<reference evidence="1 2" key="1">
    <citation type="journal article" date="2016" name="Genome Announc.">
        <title>Complete Genome Sequence of Thiostrepton-Producing Streptomyces laurentii ATCC 31255.</title>
        <authorList>
            <person name="Doi K."/>
            <person name="Fujino Y."/>
            <person name="Nagayoshi Y."/>
            <person name="Ohshima T."/>
            <person name="Ogata S."/>
        </authorList>
    </citation>
    <scope>NUCLEOTIDE SEQUENCE [LARGE SCALE GENOMIC DNA]</scope>
    <source>
        <strain evidence="1 2">ATCC 31255</strain>
    </source>
</reference>
<evidence type="ECO:0000313" key="1">
    <source>
        <dbReference type="EMBL" id="BAU81489.1"/>
    </source>
</evidence>
<protein>
    <submittedName>
        <fullName evidence="1">Uncharacterized protein</fullName>
    </submittedName>
</protein>